<comment type="caution">
    <text evidence="2">The sequence shown here is derived from an EMBL/GenBank/DDBJ whole genome shotgun (WGS) entry which is preliminary data.</text>
</comment>
<feature type="compositionally biased region" description="Basic and acidic residues" evidence="1">
    <location>
        <begin position="340"/>
        <end position="384"/>
    </location>
</feature>
<feature type="compositionally biased region" description="Basic residues" evidence="1">
    <location>
        <begin position="292"/>
        <end position="301"/>
    </location>
</feature>
<gene>
    <name evidence="2" type="ORF">SNAT2548_LOCUS27908</name>
</gene>
<feature type="region of interest" description="Disordered" evidence="1">
    <location>
        <begin position="210"/>
        <end position="422"/>
    </location>
</feature>
<keyword evidence="3" id="KW-1185">Reference proteome</keyword>
<feature type="compositionally biased region" description="Basic and acidic residues" evidence="1">
    <location>
        <begin position="267"/>
        <end position="280"/>
    </location>
</feature>
<accession>A0A812T079</accession>
<protein>
    <submittedName>
        <fullName evidence="2">Uncharacterized protein</fullName>
    </submittedName>
</protein>
<name>A0A812T079_9DINO</name>
<organism evidence="2 3">
    <name type="scientific">Symbiodinium natans</name>
    <dbReference type="NCBI Taxonomy" id="878477"/>
    <lineage>
        <taxon>Eukaryota</taxon>
        <taxon>Sar</taxon>
        <taxon>Alveolata</taxon>
        <taxon>Dinophyceae</taxon>
        <taxon>Suessiales</taxon>
        <taxon>Symbiodiniaceae</taxon>
        <taxon>Symbiodinium</taxon>
    </lineage>
</organism>
<dbReference type="AlphaFoldDB" id="A0A812T079"/>
<feature type="compositionally biased region" description="Polar residues" evidence="1">
    <location>
        <begin position="226"/>
        <end position="240"/>
    </location>
</feature>
<sequence>MDECPEMHVGDMGERQPADFDIAEGDLWQDGSLSQAACEDDDTNILKILSDMKKRWLQMIHFMKDPLGHLLKFSLSLHAKHAQDRCSGEFQKETRTRCLAWGWRSSKHGCPTKNRSKSEVLVEADDPSLAEDDAWDVLEEDLGDFVDEEAIKQDLLAEIQTMRDSLELNFAHAPYASALSAVRCQDKELLEEEEEEDATEWEMWQVDEEEFGAVEETAAEAEDQRAQTAAASRPAQSQNAAGVRMMLPSSKKKPMPPSEPPSWYRADAGKADRRDGKELKGTWTSPPQTRVKGGKGKQAKGKANERKRRVEYDGGHAPPLRRKSWPDKSRVVFQAGENWNGHDRSDSDWHGSSRGGRSREGTRHGKSKCDWSQDWTDWKAWRDDGDGEGTALEQKKQEQQKSGRGSPSSSTRVTRGWSWKRR</sequence>
<feature type="compositionally biased region" description="Basic and acidic residues" evidence="1">
    <location>
        <begin position="302"/>
        <end position="314"/>
    </location>
</feature>
<proteinExistence type="predicted"/>
<reference evidence="2" key="1">
    <citation type="submission" date="2021-02" db="EMBL/GenBank/DDBJ databases">
        <authorList>
            <person name="Dougan E. K."/>
            <person name="Rhodes N."/>
            <person name="Thang M."/>
            <person name="Chan C."/>
        </authorList>
    </citation>
    <scope>NUCLEOTIDE SEQUENCE</scope>
</reference>
<feature type="compositionally biased region" description="Acidic residues" evidence="1">
    <location>
        <begin position="210"/>
        <end position="221"/>
    </location>
</feature>
<evidence type="ECO:0000313" key="3">
    <source>
        <dbReference type="Proteomes" id="UP000604046"/>
    </source>
</evidence>
<evidence type="ECO:0000256" key="1">
    <source>
        <dbReference type="SAM" id="MobiDB-lite"/>
    </source>
</evidence>
<evidence type="ECO:0000313" key="2">
    <source>
        <dbReference type="EMBL" id="CAE7498231.1"/>
    </source>
</evidence>
<feature type="compositionally biased region" description="Polar residues" evidence="1">
    <location>
        <begin position="402"/>
        <end position="413"/>
    </location>
</feature>
<dbReference type="EMBL" id="CAJNDS010002495">
    <property type="protein sequence ID" value="CAE7498231.1"/>
    <property type="molecule type" value="Genomic_DNA"/>
</dbReference>
<dbReference type="Proteomes" id="UP000604046">
    <property type="component" value="Unassembled WGS sequence"/>
</dbReference>